<dbReference type="PANTHER" id="PTHR42879">
    <property type="entry name" value="3-OXOACYL-(ACYL-CARRIER-PROTEIN) REDUCTASE"/>
    <property type="match status" value="1"/>
</dbReference>
<comment type="caution">
    <text evidence="2">The sequence shown here is derived from an EMBL/GenBank/DDBJ whole genome shotgun (WGS) entry which is preliminary data.</text>
</comment>
<dbReference type="PANTHER" id="PTHR42879:SF2">
    <property type="entry name" value="3-OXOACYL-[ACYL-CARRIER-PROTEIN] REDUCTASE FABG"/>
    <property type="match status" value="1"/>
</dbReference>
<name>A0ABQ0SLD2_9BACL</name>
<evidence type="ECO:0000256" key="1">
    <source>
        <dbReference type="ARBA" id="ARBA00006484"/>
    </source>
</evidence>
<dbReference type="Proteomes" id="UP000317180">
    <property type="component" value="Unassembled WGS sequence"/>
</dbReference>
<dbReference type="NCBIfam" id="NF047420">
    <property type="entry name" value="EF_P_mod_YmfI"/>
    <property type="match status" value="1"/>
</dbReference>
<evidence type="ECO:0000313" key="2">
    <source>
        <dbReference type="EMBL" id="GED24648.1"/>
    </source>
</evidence>
<dbReference type="InterPro" id="IPR002347">
    <property type="entry name" value="SDR_fam"/>
</dbReference>
<sequence>MSMTEKMPWALVTGASGEIGQAIGTYLAEAGVPLYLHYNRSEHKLDRLVHLCSERAVPCVKLQADLRDPGQIAAMFGQMSAPPLLVVNNASADHVGLFTDVSVETFDELVAMNVRSAFLVCQAALPAMLRERYGRIVNVSSIWGLTGGSCEVLYSLTKGAINTFTKALAKEMAPNGITVNAVAPGAIQGGMMERFSPDEVEMIADEIPANRLGDPREVAAVVRFLLSADASYVTGQIISPNGGWYT</sequence>
<comment type="similarity">
    <text evidence="1">Belongs to the short-chain dehydrogenases/reductases (SDR) family.</text>
</comment>
<dbReference type="InterPro" id="IPR036291">
    <property type="entry name" value="NAD(P)-bd_dom_sf"/>
</dbReference>
<reference evidence="2 3" key="1">
    <citation type="submission" date="2019-06" db="EMBL/GenBank/DDBJ databases">
        <title>Whole genome shotgun sequence of Brevibacillus agri NBRC 15538.</title>
        <authorList>
            <person name="Hosoyama A."/>
            <person name="Uohara A."/>
            <person name="Ohji S."/>
            <person name="Ichikawa N."/>
        </authorList>
    </citation>
    <scope>NUCLEOTIDE SEQUENCE [LARGE SCALE GENOMIC DNA]</scope>
    <source>
        <strain evidence="2 3">NBRC 15538</strain>
    </source>
</reference>
<proteinExistence type="inferred from homology"/>
<dbReference type="PRINTS" id="PR00080">
    <property type="entry name" value="SDRFAMILY"/>
</dbReference>
<dbReference type="InterPro" id="IPR050259">
    <property type="entry name" value="SDR"/>
</dbReference>
<dbReference type="CDD" id="cd05233">
    <property type="entry name" value="SDR_c"/>
    <property type="match status" value="1"/>
</dbReference>
<dbReference type="EMBL" id="BJOD01000005">
    <property type="protein sequence ID" value="GED24648.1"/>
    <property type="molecule type" value="Genomic_DNA"/>
</dbReference>
<accession>A0ABQ0SLD2</accession>
<evidence type="ECO:0000313" key="3">
    <source>
        <dbReference type="Proteomes" id="UP000317180"/>
    </source>
</evidence>
<organism evidence="2 3">
    <name type="scientific">Brevibacillus agri</name>
    <dbReference type="NCBI Taxonomy" id="51101"/>
    <lineage>
        <taxon>Bacteria</taxon>
        <taxon>Bacillati</taxon>
        <taxon>Bacillota</taxon>
        <taxon>Bacilli</taxon>
        <taxon>Bacillales</taxon>
        <taxon>Paenibacillaceae</taxon>
        <taxon>Brevibacillus</taxon>
    </lineage>
</organism>
<gene>
    <name evidence="2" type="primary">ymfI</name>
    <name evidence="2" type="ORF">BAG01nite_07500</name>
</gene>
<protein>
    <submittedName>
        <fullName evidence="2">Oxidoreductase YmfI</fullName>
    </submittedName>
</protein>
<dbReference type="Pfam" id="PF13561">
    <property type="entry name" value="adh_short_C2"/>
    <property type="match status" value="1"/>
</dbReference>
<keyword evidence="3" id="KW-1185">Reference proteome</keyword>
<dbReference type="Gene3D" id="3.40.50.720">
    <property type="entry name" value="NAD(P)-binding Rossmann-like Domain"/>
    <property type="match status" value="1"/>
</dbReference>
<dbReference type="PRINTS" id="PR00081">
    <property type="entry name" value="GDHRDH"/>
</dbReference>
<dbReference type="SUPFAM" id="SSF51735">
    <property type="entry name" value="NAD(P)-binding Rossmann-fold domains"/>
    <property type="match status" value="1"/>
</dbReference>